<dbReference type="GO" id="GO:0005739">
    <property type="term" value="C:mitochondrion"/>
    <property type="evidence" value="ECO:0007669"/>
    <property type="project" value="UniProtKB-SubCell"/>
</dbReference>
<comment type="subcellular location">
    <subcellularLocation>
        <location evidence="1">Mitochondrion</location>
    </subcellularLocation>
</comment>
<gene>
    <name evidence="3" type="ORF">B0T10DRAFT_478952</name>
</gene>
<dbReference type="OrthoDB" id="20734at2759"/>
<dbReference type="Pfam" id="PF10356">
    <property type="entry name" value="RRG7"/>
    <property type="match status" value="2"/>
</dbReference>
<dbReference type="AlphaFoldDB" id="A0A9P9AU23"/>
<organism evidence="3 4">
    <name type="scientific">Thelonectria olida</name>
    <dbReference type="NCBI Taxonomy" id="1576542"/>
    <lineage>
        <taxon>Eukaryota</taxon>
        <taxon>Fungi</taxon>
        <taxon>Dikarya</taxon>
        <taxon>Ascomycota</taxon>
        <taxon>Pezizomycotina</taxon>
        <taxon>Sordariomycetes</taxon>
        <taxon>Hypocreomycetidae</taxon>
        <taxon>Hypocreales</taxon>
        <taxon>Nectriaceae</taxon>
        <taxon>Thelonectria</taxon>
    </lineage>
</organism>
<dbReference type="InterPro" id="IPR018828">
    <property type="entry name" value="RRG7"/>
</dbReference>
<dbReference type="EMBL" id="JAGPYM010000004">
    <property type="protein sequence ID" value="KAH6895826.1"/>
    <property type="molecule type" value="Genomic_DNA"/>
</dbReference>
<evidence type="ECO:0000256" key="1">
    <source>
        <dbReference type="ARBA" id="ARBA00004173"/>
    </source>
</evidence>
<dbReference type="PANTHER" id="PTHR28133:SF1">
    <property type="entry name" value="REQUIRED FOR RESPIRATORY GROWTH PROTEIN 7, MITOCHONDRIAL"/>
    <property type="match status" value="1"/>
</dbReference>
<reference evidence="3 4" key="1">
    <citation type="journal article" date="2021" name="Nat. Commun.">
        <title>Genetic determinants of endophytism in the Arabidopsis root mycobiome.</title>
        <authorList>
            <person name="Mesny F."/>
            <person name="Miyauchi S."/>
            <person name="Thiergart T."/>
            <person name="Pickel B."/>
            <person name="Atanasova L."/>
            <person name="Karlsson M."/>
            <person name="Huettel B."/>
            <person name="Barry K.W."/>
            <person name="Haridas S."/>
            <person name="Chen C."/>
            <person name="Bauer D."/>
            <person name="Andreopoulos W."/>
            <person name="Pangilinan J."/>
            <person name="LaButti K."/>
            <person name="Riley R."/>
            <person name="Lipzen A."/>
            <person name="Clum A."/>
            <person name="Drula E."/>
            <person name="Henrissat B."/>
            <person name="Kohler A."/>
            <person name="Grigoriev I.V."/>
            <person name="Martin F.M."/>
            <person name="Hacquard S."/>
        </authorList>
    </citation>
    <scope>NUCLEOTIDE SEQUENCE [LARGE SCALE GENOMIC DNA]</scope>
    <source>
        <strain evidence="3 4">MPI-CAGE-CH-0241</strain>
    </source>
</reference>
<dbReference type="PANTHER" id="PTHR28133">
    <property type="entry name" value="REQUIRED FOR RESPIRATORY GROWTH PROTEIN 7, MITOCHONDRIAL"/>
    <property type="match status" value="1"/>
</dbReference>
<sequence>MLGPRHGRLGGVAARQLSRIRRGAPATTTARRFLSDKTDDNANSRATAAAAAELIYPDAAKEHSDLASFLAYVKRTKLGKTTPFYRGTHYEYTVARALSAYGFALRRVGGTSDRGLDLLGTWKIPGTRRTTRVALQCKSGARVAGPQYARELKGAMAEAPPGWRGDGEALGLLVAEKPATRGVLEELRAPVGLGYVCCSRDGEVVQLLWNQRAQEMGLEGVTVGVKYVDDAAGKKKLVLMRRGKVLPMLDVAE</sequence>
<protein>
    <recommendedName>
        <fullName evidence="5">Required for respiratory growth protein 7, mitochondrial</fullName>
    </recommendedName>
</protein>
<keyword evidence="4" id="KW-1185">Reference proteome</keyword>
<evidence type="ECO:0000256" key="2">
    <source>
        <dbReference type="ARBA" id="ARBA00023128"/>
    </source>
</evidence>
<dbReference type="Proteomes" id="UP000777438">
    <property type="component" value="Unassembled WGS sequence"/>
</dbReference>
<keyword evidence="2" id="KW-0496">Mitochondrion</keyword>
<evidence type="ECO:0000313" key="3">
    <source>
        <dbReference type="EMBL" id="KAH6895826.1"/>
    </source>
</evidence>
<comment type="caution">
    <text evidence="3">The sequence shown here is derived from an EMBL/GenBank/DDBJ whole genome shotgun (WGS) entry which is preliminary data.</text>
</comment>
<proteinExistence type="predicted"/>
<accession>A0A9P9AU23</accession>
<name>A0A9P9AU23_9HYPO</name>
<evidence type="ECO:0000313" key="4">
    <source>
        <dbReference type="Proteomes" id="UP000777438"/>
    </source>
</evidence>
<evidence type="ECO:0008006" key="5">
    <source>
        <dbReference type="Google" id="ProtNLM"/>
    </source>
</evidence>